<reference evidence="1" key="1">
    <citation type="journal article" date="2021" name="Proc. Natl. Acad. Sci. U.S.A.">
        <title>A Catalog of Tens of Thousands of Viruses from Human Metagenomes Reveals Hidden Associations with Chronic Diseases.</title>
        <authorList>
            <person name="Tisza M.J."/>
            <person name="Buck C.B."/>
        </authorList>
    </citation>
    <scope>NUCLEOTIDE SEQUENCE</scope>
    <source>
        <strain evidence="1">CtoSr5</strain>
    </source>
</reference>
<name>A0A8S5MVD6_9CAUD</name>
<protein>
    <recommendedName>
        <fullName evidence="2">Tail protein</fullName>
    </recommendedName>
</protein>
<accession>A0A8S5MVD6</accession>
<evidence type="ECO:0000313" key="1">
    <source>
        <dbReference type="EMBL" id="DAD86055.1"/>
    </source>
</evidence>
<dbReference type="EMBL" id="BK014993">
    <property type="protein sequence ID" value="DAD86055.1"/>
    <property type="molecule type" value="Genomic_DNA"/>
</dbReference>
<evidence type="ECO:0008006" key="2">
    <source>
        <dbReference type="Google" id="ProtNLM"/>
    </source>
</evidence>
<organism evidence="1">
    <name type="scientific">Siphoviridae sp. ctoSr5</name>
    <dbReference type="NCBI Taxonomy" id="2826460"/>
    <lineage>
        <taxon>Viruses</taxon>
        <taxon>Duplodnaviria</taxon>
        <taxon>Heunggongvirae</taxon>
        <taxon>Uroviricota</taxon>
        <taxon>Caudoviricetes</taxon>
    </lineage>
</organism>
<proteinExistence type="predicted"/>
<sequence length="144" mass="16211">MSISEIIEFIISYINSNYTIRSGTKLKLSFDELKPDKDSIMFSLADDNTVVEKKDITGMFVDGEISLQCYYRIMANDNGFADLDSIKIVDDLVSFIKSNYKSIKTDDFYVSGVVTKASTKLSAVYANGAKDFISKFSINYGRRL</sequence>